<dbReference type="Proteomes" id="UP000264353">
    <property type="component" value="Chromosome A6"/>
</dbReference>
<reference evidence="2 3" key="1">
    <citation type="submission" date="2018-06" db="EMBL/GenBank/DDBJ databases">
        <title>WGS assembly of Brassica rapa FPsc.</title>
        <authorList>
            <person name="Bowman J."/>
            <person name="Kohchi T."/>
            <person name="Yamato K."/>
            <person name="Jenkins J."/>
            <person name="Shu S."/>
            <person name="Ishizaki K."/>
            <person name="Yamaoka S."/>
            <person name="Nishihama R."/>
            <person name="Nakamura Y."/>
            <person name="Berger F."/>
            <person name="Adam C."/>
            <person name="Aki S."/>
            <person name="Althoff F."/>
            <person name="Araki T."/>
            <person name="Arteaga-Vazquez M."/>
            <person name="Balasubrmanian S."/>
            <person name="Bauer D."/>
            <person name="Boehm C."/>
            <person name="Briginshaw L."/>
            <person name="Caballero-Perez J."/>
            <person name="Catarino B."/>
            <person name="Chen F."/>
            <person name="Chiyoda S."/>
            <person name="Chovatia M."/>
            <person name="Davies K."/>
            <person name="Delmans M."/>
            <person name="Demura T."/>
            <person name="Dierschke T."/>
            <person name="Dolan L."/>
            <person name="Dorantes-Acosta A."/>
            <person name="Eklund D."/>
            <person name="Florent S."/>
            <person name="Flores-Sandoval E."/>
            <person name="Fujiyama A."/>
            <person name="Fukuzawa H."/>
            <person name="Galik B."/>
            <person name="Grimanelli D."/>
            <person name="Grimwood J."/>
            <person name="Grossniklaus U."/>
            <person name="Hamada T."/>
            <person name="Haseloff J."/>
            <person name="Hetherington A."/>
            <person name="Higo A."/>
            <person name="Hirakawa Y."/>
            <person name="Hundley H."/>
            <person name="Ikeda Y."/>
            <person name="Inoue K."/>
            <person name="Inoue S."/>
            <person name="Ishida S."/>
            <person name="Jia Q."/>
            <person name="Kakita M."/>
            <person name="Kanazawa T."/>
            <person name="Kawai Y."/>
            <person name="Kawashima T."/>
            <person name="Kennedy M."/>
            <person name="Kinose K."/>
            <person name="Kinoshita T."/>
            <person name="Kohara Y."/>
            <person name="Koide E."/>
            <person name="Komatsu K."/>
            <person name="Kopischke S."/>
            <person name="Kubo M."/>
            <person name="Kyozuka J."/>
            <person name="Lagercrantz U."/>
            <person name="Lin S."/>
            <person name="Lindquist E."/>
            <person name="Lipzen A."/>
            <person name="Lu C."/>
            <person name="Luna E."/>
            <person name="Martienssen R."/>
            <person name="Minamino N."/>
            <person name="Mizutani M."/>
            <person name="Mizutani M."/>
            <person name="Mochizuki N."/>
            <person name="Monte I."/>
            <person name="Mosher R."/>
            <person name="Nagasaki H."/>
            <person name="Nakagami H."/>
            <person name="Naramoto S."/>
            <person name="Nishitani K."/>
            <person name="Ohtani M."/>
            <person name="Okamoto T."/>
            <person name="Okumura M."/>
            <person name="Phillips J."/>
            <person name="Pollak B."/>
            <person name="Reinders A."/>
            <person name="Roevekamp M."/>
            <person name="Sano R."/>
            <person name="Sawa S."/>
            <person name="Schmid M."/>
            <person name="Shirakawa M."/>
            <person name="Solano R."/>
            <person name="Spunde A."/>
            <person name="Suetsugu N."/>
            <person name="Sugano S."/>
            <person name="Sugiyama A."/>
            <person name="Sun R."/>
            <person name="Suzuki Y."/>
            <person name="Takenaka M."/>
            <person name="Takezawa D."/>
            <person name="Tomogane H."/>
            <person name="Tsuzuki M."/>
            <person name="Ueda T."/>
            <person name="Umeda M."/>
            <person name="Ward J."/>
            <person name="Watanabe Y."/>
            <person name="Yazaki K."/>
            <person name="Yokoyama R."/>
            <person name="Yoshitake Y."/>
            <person name="Yotsui I."/>
            <person name="Zachgo S."/>
            <person name="Schmutz J."/>
        </authorList>
    </citation>
    <scope>NUCLEOTIDE SEQUENCE [LARGE SCALE GENOMIC DNA]</scope>
    <source>
        <strain evidence="3">cv. B-3</strain>
    </source>
</reference>
<name>A0A397Z3P1_BRACM</name>
<feature type="region of interest" description="Disordered" evidence="1">
    <location>
        <begin position="48"/>
        <end position="70"/>
    </location>
</feature>
<evidence type="ECO:0000313" key="3">
    <source>
        <dbReference type="Proteomes" id="UP000264353"/>
    </source>
</evidence>
<sequence length="133" mass="15187">MNFININLLSYYTFFSELSLAILNHKVFSSPLLESQVTQVSTLVLSSGSSSSRLCHPQRRAYQESQRTLDRHANKPFRRFCSREIDLVFPDPLYSRDSEMASDKQRWHSSVSGKVEDGTLVARWRTGGDRGKG</sequence>
<proteinExistence type="predicted"/>
<evidence type="ECO:0000256" key="1">
    <source>
        <dbReference type="SAM" id="MobiDB-lite"/>
    </source>
</evidence>
<evidence type="ECO:0000313" key="2">
    <source>
        <dbReference type="EMBL" id="RID57930.1"/>
    </source>
</evidence>
<accession>A0A397Z3P1</accession>
<dbReference type="EMBL" id="CM010633">
    <property type="protein sequence ID" value="RID57930.1"/>
    <property type="molecule type" value="Genomic_DNA"/>
</dbReference>
<organism evidence="2 3">
    <name type="scientific">Brassica campestris</name>
    <name type="common">Field mustard</name>
    <dbReference type="NCBI Taxonomy" id="3711"/>
    <lineage>
        <taxon>Eukaryota</taxon>
        <taxon>Viridiplantae</taxon>
        <taxon>Streptophyta</taxon>
        <taxon>Embryophyta</taxon>
        <taxon>Tracheophyta</taxon>
        <taxon>Spermatophyta</taxon>
        <taxon>Magnoliopsida</taxon>
        <taxon>eudicotyledons</taxon>
        <taxon>Gunneridae</taxon>
        <taxon>Pentapetalae</taxon>
        <taxon>rosids</taxon>
        <taxon>malvids</taxon>
        <taxon>Brassicales</taxon>
        <taxon>Brassicaceae</taxon>
        <taxon>Brassiceae</taxon>
        <taxon>Brassica</taxon>
    </lineage>
</organism>
<gene>
    <name evidence="2" type="ORF">BRARA_F01265</name>
</gene>
<protein>
    <submittedName>
        <fullName evidence="2">Uncharacterized protein</fullName>
    </submittedName>
</protein>
<dbReference type="AlphaFoldDB" id="A0A397Z3P1"/>